<gene>
    <name evidence="2" type="ORF">SETTUDRAFT_36613</name>
</gene>
<dbReference type="EMBL" id="KB908482">
    <property type="protein sequence ID" value="EOA91132.1"/>
    <property type="molecule type" value="Genomic_DNA"/>
</dbReference>
<dbReference type="GeneID" id="19404161"/>
<feature type="region of interest" description="Disordered" evidence="1">
    <location>
        <begin position="1"/>
        <end position="31"/>
    </location>
</feature>
<feature type="compositionally biased region" description="Basic residues" evidence="1">
    <location>
        <begin position="19"/>
        <end position="31"/>
    </location>
</feature>
<evidence type="ECO:0000313" key="2">
    <source>
        <dbReference type="EMBL" id="EOA91132.1"/>
    </source>
</evidence>
<organism evidence="2 3">
    <name type="scientific">Exserohilum turcicum (strain 28A)</name>
    <name type="common">Northern leaf blight fungus</name>
    <name type="synonym">Setosphaeria turcica</name>
    <dbReference type="NCBI Taxonomy" id="671987"/>
    <lineage>
        <taxon>Eukaryota</taxon>
        <taxon>Fungi</taxon>
        <taxon>Dikarya</taxon>
        <taxon>Ascomycota</taxon>
        <taxon>Pezizomycotina</taxon>
        <taxon>Dothideomycetes</taxon>
        <taxon>Pleosporomycetidae</taxon>
        <taxon>Pleosporales</taxon>
        <taxon>Pleosporineae</taxon>
        <taxon>Pleosporaceae</taxon>
        <taxon>Exserohilum</taxon>
    </lineage>
</organism>
<proteinExistence type="predicted"/>
<evidence type="ECO:0000313" key="3">
    <source>
        <dbReference type="Proteomes" id="UP000016935"/>
    </source>
</evidence>
<feature type="compositionally biased region" description="Polar residues" evidence="1">
    <location>
        <begin position="1"/>
        <end position="16"/>
    </location>
</feature>
<dbReference type="AlphaFoldDB" id="R0KTR9"/>
<accession>R0KTR9</accession>
<sequence length="171" mass="18739">MATNPGSRITTSSMSSLGPRRHRLDWPKKKHQIESNIGDCNRRCSKQQKEESKAISTARTPIQTQTSDPQRYPILPVSTENRILRARATTTAYGAENNATQATQRKLQVAKWKKKTSICVLYQGPRHYVPKLMMTTTTIADTTDAAAAAAAAAANEATILGKSSNVRLGVE</sequence>
<protein>
    <submittedName>
        <fullName evidence="2">Uncharacterized protein</fullName>
    </submittedName>
</protein>
<dbReference type="Proteomes" id="UP000016935">
    <property type="component" value="Unassembled WGS sequence"/>
</dbReference>
<feature type="region of interest" description="Disordered" evidence="1">
    <location>
        <begin position="45"/>
        <end position="71"/>
    </location>
</feature>
<dbReference type="RefSeq" id="XP_008021327.1">
    <property type="nucleotide sequence ID" value="XM_008023136.1"/>
</dbReference>
<evidence type="ECO:0000256" key="1">
    <source>
        <dbReference type="SAM" id="MobiDB-lite"/>
    </source>
</evidence>
<name>R0KTR9_EXST2</name>
<dbReference type="HOGENOM" id="CLU_1563833_0_0_1"/>
<reference evidence="2 3" key="2">
    <citation type="journal article" date="2013" name="PLoS Genet.">
        <title>Comparative genome structure, secondary metabolite, and effector coding capacity across Cochliobolus pathogens.</title>
        <authorList>
            <person name="Condon B.J."/>
            <person name="Leng Y."/>
            <person name="Wu D."/>
            <person name="Bushley K.E."/>
            <person name="Ohm R.A."/>
            <person name="Otillar R."/>
            <person name="Martin J."/>
            <person name="Schackwitz W."/>
            <person name="Grimwood J."/>
            <person name="MohdZainudin N."/>
            <person name="Xue C."/>
            <person name="Wang R."/>
            <person name="Manning V.A."/>
            <person name="Dhillon B."/>
            <person name="Tu Z.J."/>
            <person name="Steffenson B.J."/>
            <person name="Salamov A."/>
            <person name="Sun H."/>
            <person name="Lowry S."/>
            <person name="LaButti K."/>
            <person name="Han J."/>
            <person name="Copeland A."/>
            <person name="Lindquist E."/>
            <person name="Barry K."/>
            <person name="Schmutz J."/>
            <person name="Baker S.E."/>
            <person name="Ciuffetti L.M."/>
            <person name="Grigoriev I.V."/>
            <person name="Zhong S."/>
            <person name="Turgeon B.G."/>
        </authorList>
    </citation>
    <scope>NUCLEOTIDE SEQUENCE [LARGE SCALE GENOMIC DNA]</scope>
    <source>
        <strain evidence="3">28A</strain>
    </source>
</reference>
<feature type="compositionally biased region" description="Polar residues" evidence="1">
    <location>
        <begin position="54"/>
        <end position="69"/>
    </location>
</feature>
<reference evidence="2 3" key="1">
    <citation type="journal article" date="2012" name="PLoS Pathog.">
        <title>Diverse lifestyles and strategies of plant pathogenesis encoded in the genomes of eighteen Dothideomycetes fungi.</title>
        <authorList>
            <person name="Ohm R.A."/>
            <person name="Feau N."/>
            <person name="Henrissat B."/>
            <person name="Schoch C.L."/>
            <person name="Horwitz B.A."/>
            <person name="Barry K.W."/>
            <person name="Condon B.J."/>
            <person name="Copeland A.C."/>
            <person name="Dhillon B."/>
            <person name="Glaser F."/>
            <person name="Hesse C.N."/>
            <person name="Kosti I."/>
            <person name="LaButti K."/>
            <person name="Lindquist E.A."/>
            <person name="Lucas S."/>
            <person name="Salamov A.A."/>
            <person name="Bradshaw R.E."/>
            <person name="Ciuffetti L."/>
            <person name="Hamelin R.C."/>
            <person name="Kema G.H.J."/>
            <person name="Lawrence C."/>
            <person name="Scott J.A."/>
            <person name="Spatafora J.W."/>
            <person name="Turgeon B.G."/>
            <person name="de Wit P.J.G.M."/>
            <person name="Zhong S."/>
            <person name="Goodwin S.B."/>
            <person name="Grigoriev I.V."/>
        </authorList>
    </citation>
    <scope>NUCLEOTIDE SEQUENCE [LARGE SCALE GENOMIC DNA]</scope>
    <source>
        <strain evidence="3">28A</strain>
    </source>
</reference>
<keyword evidence="3" id="KW-1185">Reference proteome</keyword>